<comment type="caution">
    <text evidence="2">The sequence shown here is derived from an EMBL/GenBank/DDBJ whole genome shotgun (WGS) entry which is preliminary data.</text>
</comment>
<dbReference type="Proteomes" id="UP000663870">
    <property type="component" value="Unassembled WGS sequence"/>
</dbReference>
<feature type="transmembrane region" description="Helical" evidence="1">
    <location>
        <begin position="436"/>
        <end position="453"/>
    </location>
</feature>
<reference evidence="2" key="1">
    <citation type="submission" date="2021-02" db="EMBL/GenBank/DDBJ databases">
        <authorList>
            <person name="Nowell W R."/>
        </authorList>
    </citation>
    <scope>NUCLEOTIDE SEQUENCE</scope>
</reference>
<name>A0A814A7F1_9BILA</name>
<feature type="transmembrane region" description="Helical" evidence="1">
    <location>
        <begin position="393"/>
        <end position="415"/>
    </location>
</feature>
<evidence type="ECO:0000256" key="1">
    <source>
        <dbReference type="SAM" id="Phobius"/>
    </source>
</evidence>
<evidence type="ECO:0000313" key="4">
    <source>
        <dbReference type="Proteomes" id="UP000663854"/>
    </source>
</evidence>
<protein>
    <submittedName>
        <fullName evidence="2">Uncharacterized protein</fullName>
    </submittedName>
</protein>
<feature type="transmembrane region" description="Helical" evidence="1">
    <location>
        <begin position="339"/>
        <end position="362"/>
    </location>
</feature>
<dbReference type="EMBL" id="CAJNOL010000483">
    <property type="protein sequence ID" value="CAF1085468.1"/>
    <property type="molecule type" value="Genomic_DNA"/>
</dbReference>
<accession>A0A814A7F1</accession>
<evidence type="ECO:0000313" key="5">
    <source>
        <dbReference type="Proteomes" id="UP000663870"/>
    </source>
</evidence>
<dbReference type="AlphaFoldDB" id="A0A814A7F1"/>
<sequence length="454" mass="54233">MNSSNEFNQIDENSILINHEKIYKNKIEDDLYDVKEIMDESINDKYERIFNIQTDIHETLKSSIKNDNLDKILHISQCNLITNNDDIIHYPKNNSEDFQSSIKSKLIIRQSIDSFLKFNQSEDDGHIEPNTTPEDSLTINEYHHFNFNNYINNNEEEENITTKVHHHLKTKYSFITEHPLTHVDSQHAILIEQELTVISNEEKQNDQFQSILFDNEHQQMEKKTNEEQNIVLLEKTDLKDLNPYESCPSQLLIHKESQENQLNIIPITKYSYEDNQSSINSLLIYHHSRINIEYCTISKYFLLPQFTKNHIECFQQLWSPQVYLTKFINFNTSKNILSIHWSLIILFSKLIITGLYIFYSYIKILRYDLFIFGFYYLLGLLFGMNAYLFIDFILLLTCFIYICMNTYKKCFFYYIDLNKYDNELTNMKNKNQYWKLFKLVAYGFAIGIISTYFM</sequence>
<keyword evidence="1" id="KW-1133">Transmembrane helix</keyword>
<dbReference type="EMBL" id="CAJNOH010000151">
    <property type="protein sequence ID" value="CAF0909577.1"/>
    <property type="molecule type" value="Genomic_DNA"/>
</dbReference>
<evidence type="ECO:0000313" key="3">
    <source>
        <dbReference type="EMBL" id="CAF1085468.1"/>
    </source>
</evidence>
<feature type="transmembrane region" description="Helical" evidence="1">
    <location>
        <begin position="369"/>
        <end position="387"/>
    </location>
</feature>
<evidence type="ECO:0000313" key="2">
    <source>
        <dbReference type="EMBL" id="CAF0909577.1"/>
    </source>
</evidence>
<dbReference type="Proteomes" id="UP000663854">
    <property type="component" value="Unassembled WGS sequence"/>
</dbReference>
<keyword evidence="1" id="KW-0812">Transmembrane</keyword>
<proteinExistence type="predicted"/>
<gene>
    <name evidence="3" type="ORF">JXQ802_LOCUS18402</name>
    <name evidence="2" type="ORF">PYM288_LOCUS9947</name>
</gene>
<organism evidence="2 4">
    <name type="scientific">Rotaria sordida</name>
    <dbReference type="NCBI Taxonomy" id="392033"/>
    <lineage>
        <taxon>Eukaryota</taxon>
        <taxon>Metazoa</taxon>
        <taxon>Spiralia</taxon>
        <taxon>Gnathifera</taxon>
        <taxon>Rotifera</taxon>
        <taxon>Eurotatoria</taxon>
        <taxon>Bdelloidea</taxon>
        <taxon>Philodinida</taxon>
        <taxon>Philodinidae</taxon>
        <taxon>Rotaria</taxon>
    </lineage>
</organism>
<keyword evidence="1" id="KW-0472">Membrane</keyword>
<keyword evidence="5" id="KW-1185">Reference proteome</keyword>